<keyword evidence="2" id="KW-1185">Reference proteome</keyword>
<comment type="caution">
    <text evidence="1">The sequence shown here is derived from an EMBL/GenBank/DDBJ whole genome shotgun (WGS) entry which is preliminary data.</text>
</comment>
<evidence type="ECO:0000313" key="1">
    <source>
        <dbReference type="EMBL" id="MBT0961229.1"/>
    </source>
</evidence>
<gene>
    <name evidence="1" type="ORF">I8J34_08575</name>
</gene>
<proteinExistence type="predicted"/>
<dbReference type="AlphaFoldDB" id="A0A944D782"/>
<reference evidence="2" key="1">
    <citation type="journal article" date="2022" name="ISME J.">
        <title>Genetic and phylogenetic analysis of dissimilatory iodate-reducing bacteria identifies potential niches across the world's oceans.</title>
        <authorList>
            <person name="Reyes-Umana V."/>
            <person name="Henning Z."/>
            <person name="Lee K."/>
            <person name="Barnum T.P."/>
            <person name="Coates J.D."/>
        </authorList>
    </citation>
    <scope>NUCLEOTIDE SEQUENCE [LARGE SCALE GENOMIC DNA]</scope>
    <source>
        <strain evidence="2">IR12</strain>
    </source>
</reference>
<accession>A0A944D782</accession>
<organism evidence="1 2">
    <name type="scientific">Denitromonas iodatirespirans</name>
    <dbReference type="NCBI Taxonomy" id="2795389"/>
    <lineage>
        <taxon>Bacteria</taxon>
        <taxon>Pseudomonadati</taxon>
        <taxon>Pseudomonadota</taxon>
        <taxon>Betaproteobacteria</taxon>
        <taxon>Rhodocyclales</taxon>
        <taxon>Zoogloeaceae</taxon>
        <taxon>Denitromonas</taxon>
    </lineage>
</organism>
<dbReference type="Proteomes" id="UP000694660">
    <property type="component" value="Unassembled WGS sequence"/>
</dbReference>
<dbReference type="EMBL" id="JAEKFT010000007">
    <property type="protein sequence ID" value="MBT0961229.1"/>
    <property type="molecule type" value="Genomic_DNA"/>
</dbReference>
<evidence type="ECO:0000313" key="2">
    <source>
        <dbReference type="Proteomes" id="UP000694660"/>
    </source>
</evidence>
<name>A0A944D782_DENI1</name>
<protein>
    <submittedName>
        <fullName evidence="1">Uncharacterized protein</fullName>
    </submittedName>
</protein>
<dbReference type="RefSeq" id="WP_214360985.1">
    <property type="nucleotide sequence ID" value="NZ_JAEKFT010000007.1"/>
</dbReference>
<sequence>MNIRGVFHALPPSVFGSRIRTRDDLAAFVRGTHAIAASDRLDIADAADGLTALCERLELHGAMGRQPLAIPGTVTADYLPAYRLPALADRIDAVTPGTLAAAIGSLGTHPLARDSHWIADKGGLARLFLQLKRFHRNCATQRADVLFVQHAAPDGAEG</sequence>